<name>A0A835ALL8_9POAL</name>
<dbReference type="Proteomes" id="UP000636709">
    <property type="component" value="Unassembled WGS sequence"/>
</dbReference>
<organism evidence="1 2">
    <name type="scientific">Digitaria exilis</name>
    <dbReference type="NCBI Taxonomy" id="1010633"/>
    <lineage>
        <taxon>Eukaryota</taxon>
        <taxon>Viridiplantae</taxon>
        <taxon>Streptophyta</taxon>
        <taxon>Embryophyta</taxon>
        <taxon>Tracheophyta</taxon>
        <taxon>Spermatophyta</taxon>
        <taxon>Magnoliopsida</taxon>
        <taxon>Liliopsida</taxon>
        <taxon>Poales</taxon>
        <taxon>Poaceae</taxon>
        <taxon>PACMAD clade</taxon>
        <taxon>Panicoideae</taxon>
        <taxon>Panicodae</taxon>
        <taxon>Paniceae</taxon>
        <taxon>Anthephorinae</taxon>
        <taxon>Digitaria</taxon>
    </lineage>
</organism>
<protein>
    <submittedName>
        <fullName evidence="1">Uncharacterized protein</fullName>
    </submittedName>
</protein>
<sequence>MTIVTCKPASILSETLKEVSDIILELDGPRRHAAGAFTQLIFGVRIHPQPRTKSVRCATCGDGVARLLPGNCEVRGKHDALLRLLQPQLRPPMQRLTKV</sequence>
<evidence type="ECO:0000313" key="2">
    <source>
        <dbReference type="Proteomes" id="UP000636709"/>
    </source>
</evidence>
<evidence type="ECO:0000313" key="1">
    <source>
        <dbReference type="EMBL" id="KAF8665906.1"/>
    </source>
</evidence>
<dbReference type="EMBL" id="JACEFO010002324">
    <property type="protein sequence ID" value="KAF8665906.1"/>
    <property type="molecule type" value="Genomic_DNA"/>
</dbReference>
<keyword evidence="2" id="KW-1185">Reference proteome</keyword>
<dbReference type="AlphaFoldDB" id="A0A835ALL8"/>
<comment type="caution">
    <text evidence="1">The sequence shown here is derived from an EMBL/GenBank/DDBJ whole genome shotgun (WGS) entry which is preliminary data.</text>
</comment>
<accession>A0A835ALL8</accession>
<proteinExistence type="predicted"/>
<reference evidence="1" key="1">
    <citation type="submission" date="2020-07" db="EMBL/GenBank/DDBJ databases">
        <title>Genome sequence and genetic diversity analysis of an under-domesticated orphan crop, white fonio (Digitaria exilis).</title>
        <authorList>
            <person name="Bennetzen J.L."/>
            <person name="Chen S."/>
            <person name="Ma X."/>
            <person name="Wang X."/>
            <person name="Yssel A.E.J."/>
            <person name="Chaluvadi S.R."/>
            <person name="Johnson M."/>
            <person name="Gangashetty P."/>
            <person name="Hamidou F."/>
            <person name="Sanogo M.D."/>
            <person name="Zwaenepoel A."/>
            <person name="Wallace J."/>
            <person name="Van De Peer Y."/>
            <person name="Van Deynze A."/>
        </authorList>
    </citation>
    <scope>NUCLEOTIDE SEQUENCE</scope>
    <source>
        <tissue evidence="1">Leaves</tissue>
    </source>
</reference>
<gene>
    <name evidence="1" type="ORF">HU200_053989</name>
</gene>